<keyword evidence="1" id="KW-0175">Coiled coil</keyword>
<protein>
    <submittedName>
        <fullName evidence="3">Uncharacterized protein</fullName>
    </submittedName>
</protein>
<evidence type="ECO:0000256" key="2">
    <source>
        <dbReference type="SAM" id="MobiDB-lite"/>
    </source>
</evidence>
<feature type="region of interest" description="Disordered" evidence="2">
    <location>
        <begin position="444"/>
        <end position="463"/>
    </location>
</feature>
<evidence type="ECO:0000256" key="1">
    <source>
        <dbReference type="SAM" id="Coils"/>
    </source>
</evidence>
<dbReference type="OrthoDB" id="549785at2759"/>
<sequence length="816" mass="78250">MALPSTAASAAAAPLRQWHSHHSSCAVESSFPHSCAAAADASDGAAAATDPGSAGHVQCQAAAAAPAAVYGGGGSPPAFQPGKRSLGQDDRTPGGAGLAGTSPPPGALPATPATSPSPAAALLAATLVRARAAHFERFSGGTQLPGLGGGGGGGGGAPVPGQAAAAALAGGSAMGGGAMFAMDLDLDLDLDAELDEAPPTPRHCSARSGGSRVGARGAAAAALAPLPLHPLAPHPLALAAAAAGGGGGGAGAGAAAAGAGGVPACLSHSLSRCGSGGSLQGSLYGSGGSWKEEELAALAATLGGNAGYDAGSGGGSGFLAGAGPGGQPSFDCPSRYSDDPVTDYSTDGEEESIFDRPSWAFGVLGAAKPPAVAAAPGAGAAGATARGWGGLVSRLPRGRCKAGGEGGAAAGGTAAATASAGAHTSCRPKRRWCFGFMFRRPRPTKHNPALSGPPPGGMAAAAAAAPTGAGAGAAPGRSWYVGGRPGGIALSRTSSGSALCAADSGAAAGSEAGPAGGSGAAEDVAGTQPGSSNPAFGVEAAAAAAADAAAAAAAGVGTGPPHAFPRYGNGFVRALTQRFGRAGSGSCTIGGVQYTPGAGRARSFSGLASALAAAGGGSYSGGGYGPAAAGGTAAGAALDALFDDLVGHVGQLLGSHPHVAAHMGAVEGLSDRLLQLHGLCEALERKEDEVEHLRGVLRELSVTRGEAMRLKVHLAESLQGLQEEYSRVLRAATLAQATCRQHAARAGVTRRQLADTAADLVRHQAALAAARQRNRALATENAALAAQVAALEASRPDPRRGGSYMALVAAASPVMY</sequence>
<reference evidence="3" key="1">
    <citation type="journal article" date="2020" name="bioRxiv">
        <title>Comparative genomics of Chlamydomonas.</title>
        <authorList>
            <person name="Craig R.J."/>
            <person name="Hasan A.R."/>
            <person name="Ness R.W."/>
            <person name="Keightley P.D."/>
        </authorList>
    </citation>
    <scope>NUCLEOTIDE SEQUENCE</scope>
    <source>
        <strain evidence="3">SAG 7.73</strain>
    </source>
</reference>
<feature type="region of interest" description="Disordered" evidence="2">
    <location>
        <begin position="73"/>
        <end position="116"/>
    </location>
</feature>
<keyword evidence="4" id="KW-1185">Reference proteome</keyword>
<dbReference type="Proteomes" id="UP000650467">
    <property type="component" value="Unassembled WGS sequence"/>
</dbReference>
<feature type="region of interest" description="Disordered" evidence="2">
    <location>
        <begin position="511"/>
        <end position="532"/>
    </location>
</feature>
<proteinExistence type="predicted"/>
<gene>
    <name evidence="3" type="ORF">HXX76_004024</name>
</gene>
<evidence type="ECO:0000313" key="4">
    <source>
        <dbReference type="Proteomes" id="UP000650467"/>
    </source>
</evidence>
<organism evidence="3 4">
    <name type="scientific">Chlamydomonas incerta</name>
    <dbReference type="NCBI Taxonomy" id="51695"/>
    <lineage>
        <taxon>Eukaryota</taxon>
        <taxon>Viridiplantae</taxon>
        <taxon>Chlorophyta</taxon>
        <taxon>core chlorophytes</taxon>
        <taxon>Chlorophyceae</taxon>
        <taxon>CS clade</taxon>
        <taxon>Chlamydomonadales</taxon>
        <taxon>Chlamydomonadaceae</taxon>
        <taxon>Chlamydomonas</taxon>
    </lineage>
</organism>
<name>A0A835T941_CHLIN</name>
<evidence type="ECO:0000313" key="3">
    <source>
        <dbReference type="EMBL" id="KAG2441172.1"/>
    </source>
</evidence>
<accession>A0A835T941</accession>
<dbReference type="EMBL" id="JAEHOC010000006">
    <property type="protein sequence ID" value="KAG2441172.1"/>
    <property type="molecule type" value="Genomic_DNA"/>
</dbReference>
<comment type="caution">
    <text evidence="3">The sequence shown here is derived from an EMBL/GenBank/DDBJ whole genome shotgun (WGS) entry which is preliminary data.</text>
</comment>
<dbReference type="AlphaFoldDB" id="A0A835T941"/>
<feature type="region of interest" description="Disordered" evidence="2">
    <location>
        <begin position="329"/>
        <end position="349"/>
    </location>
</feature>
<feature type="coiled-coil region" evidence="1">
    <location>
        <begin position="760"/>
        <end position="794"/>
    </location>
</feature>